<dbReference type="RefSeq" id="WP_181930277.1">
    <property type="nucleotide sequence ID" value="NZ_CP054698.1"/>
</dbReference>
<protein>
    <recommendedName>
        <fullName evidence="4">DGQHR domain-containing protein</fullName>
    </recommendedName>
</protein>
<dbReference type="KEGG" id="ned:HUN01_04550"/>
<evidence type="ECO:0008006" key="4">
    <source>
        <dbReference type="Google" id="ProtNLM"/>
    </source>
</evidence>
<dbReference type="Proteomes" id="UP000514713">
    <property type="component" value="Chromosome"/>
</dbReference>
<sequence>MELDNQSPETIEYKAISGKFGDVRYFITTLDQSDAVENIRFADEIQGSWSFSERVQRKLDENRANTEIFSYLAQGGIRFFNSIVVVLLPNSNDQREFWDFSTVSSDGKPIEKWVNLKLYKNVARIVIDGQHRLLSLRRYWNAHTGKEPLNPQQINENFNCSETFDIPVVYLVFRDLGKVGHADSSETVRDEIIKATRNIFTVINKTAKSIDKQTQLLLDDSKISALIPRKLLEEGVLEDRFVKWSSKSRNLTQSEPYLTTLDLVSQCTIELLKDYQKQALKKSFNSLTERDTALANYYESHPKLPVIGTKALLKWFFTELQPFKDWVSQLNYVGINIPIQPEQSRLSAVQKTSIKELRDSNILYTILGQKILFSAVSRFLLKIRIEYRIPVILDAVSLSITKMDKDGFFCRNAPHWFNVLVRPNEKLTMITTGTGTEKCIELVKMILLDSSDGVRDLIKRTKDDVSNEINWNEASISTWRREFHVILPEVDFIDEQIKESSESDDSFAEVRDLLDSSEEDEEESDEIEDDEDIFKETEEVKD</sequence>
<keyword evidence="3" id="KW-1185">Reference proteome</keyword>
<gene>
    <name evidence="2" type="ORF">HUN01_04550</name>
</gene>
<feature type="compositionally biased region" description="Acidic residues" evidence="1">
    <location>
        <begin position="515"/>
        <end position="533"/>
    </location>
</feature>
<feature type="region of interest" description="Disordered" evidence="1">
    <location>
        <begin position="498"/>
        <end position="542"/>
    </location>
</feature>
<organism evidence="2 3">
    <name type="scientific">Nostoc edaphicum CCNP1411</name>
    <dbReference type="NCBI Taxonomy" id="1472755"/>
    <lineage>
        <taxon>Bacteria</taxon>
        <taxon>Bacillati</taxon>
        <taxon>Cyanobacteriota</taxon>
        <taxon>Cyanophyceae</taxon>
        <taxon>Nostocales</taxon>
        <taxon>Nostocaceae</taxon>
        <taxon>Nostoc</taxon>
    </lineage>
</organism>
<evidence type="ECO:0000313" key="3">
    <source>
        <dbReference type="Proteomes" id="UP000514713"/>
    </source>
</evidence>
<dbReference type="EMBL" id="CP054698">
    <property type="protein sequence ID" value="QMS86875.1"/>
    <property type="molecule type" value="Genomic_DNA"/>
</dbReference>
<dbReference type="InterPro" id="IPR017642">
    <property type="entry name" value="DNA_S_mod_DndB"/>
</dbReference>
<dbReference type="AlphaFoldDB" id="A0A7D7Q9B3"/>
<accession>A0A7D7Q9B3</accession>
<evidence type="ECO:0000256" key="1">
    <source>
        <dbReference type="SAM" id="MobiDB-lite"/>
    </source>
</evidence>
<dbReference type="Pfam" id="PF14072">
    <property type="entry name" value="DndB"/>
    <property type="match status" value="1"/>
</dbReference>
<proteinExistence type="predicted"/>
<name>A0A7D7Q9B3_9NOSO</name>
<evidence type="ECO:0000313" key="2">
    <source>
        <dbReference type="EMBL" id="QMS86875.1"/>
    </source>
</evidence>
<dbReference type="CDD" id="cd16414">
    <property type="entry name" value="dndB_like"/>
    <property type="match status" value="1"/>
</dbReference>
<reference evidence="3" key="1">
    <citation type="submission" date="2020-06" db="EMBL/GenBank/DDBJ databases">
        <title>Nostoc edaphicum CCNP1411 genome.</title>
        <authorList>
            <person name="Fidor A."/>
            <person name="Grabski M."/>
            <person name="Gawor J."/>
            <person name="Gromadka R."/>
            <person name="Wegrzyn G."/>
            <person name="Mazur-Marzec H."/>
        </authorList>
    </citation>
    <scope>NUCLEOTIDE SEQUENCE [LARGE SCALE GENOMIC DNA]</scope>
    <source>
        <strain evidence="3">CCNP1411</strain>
    </source>
</reference>